<evidence type="ECO:0000313" key="2">
    <source>
        <dbReference type="Proteomes" id="UP000325313"/>
    </source>
</evidence>
<proteinExistence type="predicted"/>
<organism evidence="1 2">
    <name type="scientific">Puccinia graminis f. sp. tritici</name>
    <dbReference type="NCBI Taxonomy" id="56615"/>
    <lineage>
        <taxon>Eukaryota</taxon>
        <taxon>Fungi</taxon>
        <taxon>Dikarya</taxon>
        <taxon>Basidiomycota</taxon>
        <taxon>Pucciniomycotina</taxon>
        <taxon>Pucciniomycetes</taxon>
        <taxon>Pucciniales</taxon>
        <taxon>Pucciniaceae</taxon>
        <taxon>Puccinia</taxon>
    </lineage>
</organism>
<accession>A0A5B0LJ65</accession>
<dbReference type="EMBL" id="VDEP01000513">
    <property type="protein sequence ID" value="KAA1064355.1"/>
    <property type="molecule type" value="Genomic_DNA"/>
</dbReference>
<reference evidence="1 2" key="1">
    <citation type="submission" date="2019-05" db="EMBL/GenBank/DDBJ databases">
        <title>Emergence of the Ug99 lineage of the wheat stem rust pathogen through somatic hybridization.</title>
        <authorList>
            <person name="Li F."/>
            <person name="Upadhyaya N.M."/>
            <person name="Sperschneider J."/>
            <person name="Matny O."/>
            <person name="Nguyen-Phuc H."/>
            <person name="Mago R."/>
            <person name="Raley C."/>
            <person name="Miller M.E."/>
            <person name="Silverstein K.A.T."/>
            <person name="Henningsen E."/>
            <person name="Hirsch C.D."/>
            <person name="Visser B."/>
            <person name="Pretorius Z.A."/>
            <person name="Steffenson B.J."/>
            <person name="Schwessinger B."/>
            <person name="Dodds P.N."/>
            <person name="Figueroa M."/>
        </authorList>
    </citation>
    <scope>NUCLEOTIDE SEQUENCE [LARGE SCALE GENOMIC DNA]</scope>
    <source>
        <strain evidence="1 2">Ug99</strain>
    </source>
</reference>
<sequence length="168" mass="18861">MEEVVIDGSVSTWDYKLLVLPAKDGASPDCYQHTIPESGNGTNIDRLRDLISPNIFLLQRMFHSLKEDCGAKLVRQSHKNILPANSILMFTQMANNRDIISQYSHSKGQVITKVNNTYVLGIKKMKKTLAQQGNQGAKFKKHLLQITTENDMDVVNEGEEEEPTSSDI</sequence>
<name>A0A5B0LJ65_PUCGR</name>
<evidence type="ECO:0000313" key="1">
    <source>
        <dbReference type="EMBL" id="KAA1064355.1"/>
    </source>
</evidence>
<dbReference type="Proteomes" id="UP000325313">
    <property type="component" value="Unassembled WGS sequence"/>
</dbReference>
<dbReference type="AlphaFoldDB" id="A0A5B0LJ65"/>
<protein>
    <submittedName>
        <fullName evidence="1">Uncharacterized protein</fullName>
    </submittedName>
</protein>
<comment type="caution">
    <text evidence="1">The sequence shown here is derived from an EMBL/GenBank/DDBJ whole genome shotgun (WGS) entry which is preliminary data.</text>
</comment>
<gene>
    <name evidence="1" type="ORF">PGTUg99_018734</name>
</gene>